<dbReference type="CDD" id="cd04301">
    <property type="entry name" value="NAT_SF"/>
    <property type="match status" value="1"/>
</dbReference>
<dbReference type="KEGG" id="paun:MJA45_02450"/>
<dbReference type="InterPro" id="IPR000182">
    <property type="entry name" value="GNAT_dom"/>
</dbReference>
<organism evidence="2 3">
    <name type="scientific">Paenibacillus aurantius</name>
    <dbReference type="NCBI Taxonomy" id="2918900"/>
    <lineage>
        <taxon>Bacteria</taxon>
        <taxon>Bacillati</taxon>
        <taxon>Bacillota</taxon>
        <taxon>Bacilli</taxon>
        <taxon>Bacillales</taxon>
        <taxon>Paenibacillaceae</taxon>
        <taxon>Paenibacillus</taxon>
    </lineage>
</organism>
<accession>A0AA96RI90</accession>
<reference evidence="2 3" key="1">
    <citation type="submission" date="2022-02" db="EMBL/GenBank/DDBJ databases">
        <title>Paenibacillus sp. MBLB1776 Whole Genome Shotgun Sequencing.</title>
        <authorList>
            <person name="Hwang C.Y."/>
            <person name="Cho E.-S."/>
            <person name="Seo M.-J."/>
        </authorList>
    </citation>
    <scope>NUCLEOTIDE SEQUENCE [LARGE SCALE GENOMIC DNA]</scope>
    <source>
        <strain evidence="2 3">MBLB1776</strain>
    </source>
</reference>
<feature type="domain" description="N-acetyltransferase" evidence="1">
    <location>
        <begin position="1"/>
        <end position="145"/>
    </location>
</feature>
<dbReference type="Proteomes" id="UP001305702">
    <property type="component" value="Chromosome"/>
</dbReference>
<keyword evidence="3" id="KW-1185">Reference proteome</keyword>
<sequence length="145" mass="16382">MTNDTVYTITQDHQESDAKFISSQIDQFNLVKAPSAQVPSTETINLMVKDLEGRIVGGLLGSMNRFALYVSFLWVSEELRGQGYGSKLLEEVEGIVRAKGGKMIHLDTWSFQAPEFYKKQGFEIFGVLEGFPEGFKRYFLKKDLG</sequence>
<protein>
    <submittedName>
        <fullName evidence="2">GNAT family N-acetyltransferase</fullName>
    </submittedName>
</protein>
<gene>
    <name evidence="2" type="ORF">MJA45_02450</name>
</gene>
<name>A0AA96RI90_9BACL</name>
<dbReference type="SUPFAM" id="SSF55729">
    <property type="entry name" value="Acyl-CoA N-acyltransferases (Nat)"/>
    <property type="match status" value="1"/>
</dbReference>
<dbReference type="RefSeq" id="WP_315605715.1">
    <property type="nucleotide sequence ID" value="NZ_CP130318.1"/>
</dbReference>
<evidence type="ECO:0000313" key="2">
    <source>
        <dbReference type="EMBL" id="WNQ11939.1"/>
    </source>
</evidence>
<dbReference type="AlphaFoldDB" id="A0AA96RI90"/>
<dbReference type="InterPro" id="IPR016181">
    <property type="entry name" value="Acyl_CoA_acyltransferase"/>
</dbReference>
<dbReference type="PROSITE" id="PS51186">
    <property type="entry name" value="GNAT"/>
    <property type="match status" value="1"/>
</dbReference>
<dbReference type="Pfam" id="PF00583">
    <property type="entry name" value="Acetyltransf_1"/>
    <property type="match status" value="1"/>
</dbReference>
<evidence type="ECO:0000313" key="3">
    <source>
        <dbReference type="Proteomes" id="UP001305702"/>
    </source>
</evidence>
<proteinExistence type="predicted"/>
<dbReference type="Gene3D" id="3.40.630.30">
    <property type="match status" value="1"/>
</dbReference>
<dbReference type="GO" id="GO:0016747">
    <property type="term" value="F:acyltransferase activity, transferring groups other than amino-acyl groups"/>
    <property type="evidence" value="ECO:0007669"/>
    <property type="project" value="InterPro"/>
</dbReference>
<evidence type="ECO:0000259" key="1">
    <source>
        <dbReference type="PROSITE" id="PS51186"/>
    </source>
</evidence>
<dbReference type="EMBL" id="CP130318">
    <property type="protein sequence ID" value="WNQ11939.1"/>
    <property type="molecule type" value="Genomic_DNA"/>
</dbReference>